<proteinExistence type="predicted"/>
<dbReference type="Gramene" id="Zm00001eb391950_T001">
    <property type="protein sequence ID" value="Zm00001eb391950_P001"/>
    <property type="gene ID" value="Zm00001eb391950"/>
</dbReference>
<dbReference type="AlphaFoldDB" id="A0A804R5V8"/>
<keyword evidence="2" id="KW-1185">Reference proteome</keyword>
<dbReference type="EnsemblPlants" id="Zm00001eb129540_T001">
    <property type="protein sequence ID" value="Zm00001eb129540_P001"/>
    <property type="gene ID" value="Zm00001eb129540"/>
</dbReference>
<accession>A0A804R5V8</accession>
<sequence>MLFCSHIHQIDGDLAVRKMTPLVWLVQGDSSLRRQRQQRTGRCCGSAQPLITDWITQSWLISSLKVRELCNPWFFPTMNQLNCYFFY</sequence>
<dbReference type="Proteomes" id="UP000007305">
    <property type="component" value="Chromosome 9"/>
</dbReference>
<protein>
    <submittedName>
        <fullName evidence="1">Uncharacterized protein</fullName>
    </submittedName>
</protein>
<reference evidence="2" key="1">
    <citation type="journal article" date="2009" name="Science">
        <title>The B73 maize genome: complexity, diversity, and dynamics.</title>
        <authorList>
            <person name="Schnable P.S."/>
            <person name="Ware D."/>
            <person name="Fulton R.S."/>
            <person name="Stein J.C."/>
            <person name="Wei F."/>
            <person name="Pasternak S."/>
            <person name="Liang C."/>
            <person name="Zhang J."/>
            <person name="Fulton L."/>
            <person name="Graves T.A."/>
            <person name="Minx P."/>
            <person name="Reily A.D."/>
            <person name="Courtney L."/>
            <person name="Kruchowski S.S."/>
            <person name="Tomlinson C."/>
            <person name="Strong C."/>
            <person name="Delehaunty K."/>
            <person name="Fronick C."/>
            <person name="Courtney B."/>
            <person name="Rock S.M."/>
            <person name="Belter E."/>
            <person name="Du F."/>
            <person name="Kim K."/>
            <person name="Abbott R.M."/>
            <person name="Cotton M."/>
            <person name="Levy A."/>
            <person name="Marchetto P."/>
            <person name="Ochoa K."/>
            <person name="Jackson S.M."/>
            <person name="Gillam B."/>
            <person name="Chen W."/>
            <person name="Yan L."/>
            <person name="Higginbotham J."/>
            <person name="Cardenas M."/>
            <person name="Waligorski J."/>
            <person name="Applebaum E."/>
            <person name="Phelps L."/>
            <person name="Falcone J."/>
            <person name="Kanchi K."/>
            <person name="Thane T."/>
            <person name="Scimone A."/>
            <person name="Thane N."/>
            <person name="Henke J."/>
            <person name="Wang T."/>
            <person name="Ruppert J."/>
            <person name="Shah N."/>
            <person name="Rotter K."/>
            <person name="Hodges J."/>
            <person name="Ingenthron E."/>
            <person name="Cordes M."/>
            <person name="Kohlberg S."/>
            <person name="Sgro J."/>
            <person name="Delgado B."/>
            <person name="Mead K."/>
            <person name="Chinwalla A."/>
            <person name="Leonard S."/>
            <person name="Crouse K."/>
            <person name="Collura K."/>
            <person name="Kudrna D."/>
            <person name="Currie J."/>
            <person name="He R."/>
            <person name="Angelova A."/>
            <person name="Rajasekar S."/>
            <person name="Mueller T."/>
            <person name="Lomeli R."/>
            <person name="Scara G."/>
            <person name="Ko A."/>
            <person name="Delaney K."/>
            <person name="Wissotski M."/>
            <person name="Lopez G."/>
            <person name="Campos D."/>
            <person name="Braidotti M."/>
            <person name="Ashley E."/>
            <person name="Golser W."/>
            <person name="Kim H."/>
            <person name="Lee S."/>
            <person name="Lin J."/>
            <person name="Dujmic Z."/>
            <person name="Kim W."/>
            <person name="Talag J."/>
            <person name="Zuccolo A."/>
            <person name="Fan C."/>
            <person name="Sebastian A."/>
            <person name="Kramer M."/>
            <person name="Spiegel L."/>
            <person name="Nascimento L."/>
            <person name="Zutavern T."/>
            <person name="Miller B."/>
            <person name="Ambroise C."/>
            <person name="Muller S."/>
            <person name="Spooner W."/>
            <person name="Narechania A."/>
            <person name="Ren L."/>
            <person name="Wei S."/>
            <person name="Kumari S."/>
            <person name="Faga B."/>
            <person name="Levy M.J."/>
            <person name="McMahan L."/>
            <person name="Van Buren P."/>
            <person name="Vaughn M.W."/>
            <person name="Ying K."/>
            <person name="Yeh C.-T."/>
            <person name="Emrich S.J."/>
            <person name="Jia Y."/>
            <person name="Kalyanaraman A."/>
            <person name="Hsia A.-P."/>
            <person name="Barbazuk W.B."/>
            <person name="Baucom R.S."/>
            <person name="Brutnell T.P."/>
            <person name="Carpita N.C."/>
            <person name="Chaparro C."/>
            <person name="Chia J.-M."/>
            <person name="Deragon J.-M."/>
            <person name="Estill J.C."/>
            <person name="Fu Y."/>
            <person name="Jeddeloh J.A."/>
            <person name="Han Y."/>
            <person name="Lee H."/>
            <person name="Li P."/>
            <person name="Lisch D.R."/>
            <person name="Liu S."/>
            <person name="Liu Z."/>
            <person name="Nagel D.H."/>
            <person name="McCann M.C."/>
            <person name="SanMiguel P."/>
            <person name="Myers A.M."/>
            <person name="Nettleton D."/>
            <person name="Nguyen J."/>
            <person name="Penning B.W."/>
            <person name="Ponnala L."/>
            <person name="Schneider K.L."/>
            <person name="Schwartz D.C."/>
            <person name="Sharma A."/>
            <person name="Soderlund C."/>
            <person name="Springer N.M."/>
            <person name="Sun Q."/>
            <person name="Wang H."/>
            <person name="Waterman M."/>
            <person name="Westerman R."/>
            <person name="Wolfgruber T.K."/>
            <person name="Yang L."/>
            <person name="Yu Y."/>
            <person name="Zhang L."/>
            <person name="Zhou S."/>
            <person name="Zhu Q."/>
            <person name="Bennetzen J.L."/>
            <person name="Dawe R.K."/>
            <person name="Jiang J."/>
            <person name="Jiang N."/>
            <person name="Presting G.G."/>
            <person name="Wessler S.R."/>
            <person name="Aluru S."/>
            <person name="Martienssen R.A."/>
            <person name="Clifton S.W."/>
            <person name="McCombie W.R."/>
            <person name="Wing R.A."/>
            <person name="Wilson R.K."/>
        </authorList>
    </citation>
    <scope>NUCLEOTIDE SEQUENCE [LARGE SCALE GENOMIC DNA]</scope>
    <source>
        <strain evidence="2">cv. B73</strain>
    </source>
</reference>
<name>A0A804R5V8_MAIZE</name>
<organism evidence="1 2">
    <name type="scientific">Zea mays</name>
    <name type="common">Maize</name>
    <dbReference type="NCBI Taxonomy" id="4577"/>
    <lineage>
        <taxon>Eukaryota</taxon>
        <taxon>Viridiplantae</taxon>
        <taxon>Streptophyta</taxon>
        <taxon>Embryophyta</taxon>
        <taxon>Tracheophyta</taxon>
        <taxon>Spermatophyta</taxon>
        <taxon>Magnoliopsida</taxon>
        <taxon>Liliopsida</taxon>
        <taxon>Poales</taxon>
        <taxon>Poaceae</taxon>
        <taxon>PACMAD clade</taxon>
        <taxon>Panicoideae</taxon>
        <taxon>Andropogonodae</taxon>
        <taxon>Andropogoneae</taxon>
        <taxon>Tripsacinae</taxon>
        <taxon>Zea</taxon>
    </lineage>
</organism>
<evidence type="ECO:0000313" key="1">
    <source>
        <dbReference type="EnsemblPlants" id="Zm00001eb391950_P001"/>
    </source>
</evidence>
<evidence type="ECO:0000313" key="2">
    <source>
        <dbReference type="Proteomes" id="UP000007305"/>
    </source>
</evidence>
<reference evidence="2" key="2">
    <citation type="submission" date="2015-12" db="EMBL/GenBank/DDBJ databases">
        <title>Update maize B73 reference genome by single molecule sequencing technologies.</title>
        <authorList>
            <consortium name="Maize Genome Sequencing Project"/>
            <person name="Ware D."/>
        </authorList>
    </citation>
    <scope>NUCLEOTIDE SEQUENCE [LARGE SCALE GENOMIC DNA]</scope>
    <source>
        <strain evidence="2">cv. B73</strain>
    </source>
</reference>
<dbReference type="EnsemblPlants" id="Zm00001eb391950_T001">
    <property type="protein sequence ID" value="Zm00001eb391950_P001"/>
    <property type="gene ID" value="Zm00001eb391950"/>
</dbReference>
<dbReference type="Proteomes" id="UP000007305">
    <property type="component" value="Chromosome 3"/>
</dbReference>
<reference evidence="1" key="4">
    <citation type="submission" date="2021-05" db="UniProtKB">
        <authorList>
            <consortium name="EnsemblPlants"/>
        </authorList>
    </citation>
    <scope>IDENTIFICATION</scope>
    <source>
        <strain evidence="1">cv. B73</strain>
    </source>
</reference>
<dbReference type="Gramene" id="Zm00001eb129540_T001">
    <property type="protein sequence ID" value="Zm00001eb129540_P001"/>
    <property type="gene ID" value="Zm00001eb129540"/>
</dbReference>
<reference evidence="1" key="3">
    <citation type="submission" date="2019-07" db="EMBL/GenBank/DDBJ databases">
        <authorList>
            <person name="Seetharam A."/>
            <person name="Woodhouse M."/>
            <person name="Cannon E."/>
        </authorList>
    </citation>
    <scope>NUCLEOTIDE SEQUENCE [LARGE SCALE GENOMIC DNA]</scope>
    <source>
        <strain evidence="1">cv. B73</strain>
    </source>
</reference>